<evidence type="ECO:0000313" key="14">
    <source>
        <dbReference type="EMBL" id="KKB26844.1"/>
    </source>
</evidence>
<dbReference type="Proteomes" id="UP000033750">
    <property type="component" value="Unassembled WGS sequence"/>
</dbReference>
<dbReference type="CDD" id="cd03364">
    <property type="entry name" value="TOPRIM_DnaG_primases"/>
    <property type="match status" value="1"/>
</dbReference>
<gene>
    <name evidence="12 14" type="primary">dnaG</name>
    <name evidence="14" type="ORF">MMELEA_05270</name>
</gene>
<dbReference type="HAMAP" id="MF_00974">
    <property type="entry name" value="DNA_primase_DnaG"/>
    <property type="match status" value="1"/>
</dbReference>
<keyword evidence="9" id="KW-0460">Magnesium</keyword>
<proteinExistence type="inferred from homology"/>
<dbReference type="Pfam" id="PF13155">
    <property type="entry name" value="Toprim_2"/>
    <property type="match status" value="1"/>
</dbReference>
<dbReference type="InterPro" id="IPR013264">
    <property type="entry name" value="DNAG_N"/>
</dbReference>
<evidence type="ECO:0000256" key="12">
    <source>
        <dbReference type="HAMAP-Rule" id="MF_00974"/>
    </source>
</evidence>
<keyword evidence="5 12" id="KW-0235">DNA replication</keyword>
<evidence type="ECO:0000256" key="9">
    <source>
        <dbReference type="ARBA" id="ARBA00022842"/>
    </source>
</evidence>
<dbReference type="Pfam" id="PF08275">
    <property type="entry name" value="DNAG_N"/>
    <property type="match status" value="1"/>
</dbReference>
<dbReference type="NCBIfam" id="TIGR01391">
    <property type="entry name" value="dnaG"/>
    <property type="match status" value="1"/>
</dbReference>
<dbReference type="GO" id="GO:0008270">
    <property type="term" value="F:zinc ion binding"/>
    <property type="evidence" value="ECO:0007669"/>
    <property type="project" value="UniProtKB-UniRule"/>
</dbReference>
<dbReference type="GO" id="GO:0003899">
    <property type="term" value="F:DNA-directed RNA polymerase activity"/>
    <property type="evidence" value="ECO:0007669"/>
    <property type="project" value="UniProtKB-UniRule"/>
</dbReference>
<dbReference type="InterPro" id="IPR006295">
    <property type="entry name" value="DNA_primase_DnaG"/>
</dbReference>
<keyword evidence="2 12" id="KW-0639">Primosome</keyword>
<evidence type="ECO:0000256" key="10">
    <source>
        <dbReference type="ARBA" id="ARBA00023125"/>
    </source>
</evidence>
<keyword evidence="15" id="KW-1185">Reference proteome</keyword>
<evidence type="ECO:0000256" key="1">
    <source>
        <dbReference type="ARBA" id="ARBA00022478"/>
    </source>
</evidence>
<dbReference type="InterPro" id="IPR037068">
    <property type="entry name" value="DNA_primase_core_N_sf"/>
</dbReference>
<comment type="caution">
    <text evidence="14">The sequence shown here is derived from an EMBL/GenBank/DDBJ whole genome shotgun (WGS) entry which is preliminary data.</text>
</comment>
<keyword evidence="1 12" id="KW-0240">DNA-directed RNA polymerase</keyword>
<dbReference type="PROSITE" id="PS50880">
    <property type="entry name" value="TOPRIM"/>
    <property type="match status" value="1"/>
</dbReference>
<evidence type="ECO:0000256" key="5">
    <source>
        <dbReference type="ARBA" id="ARBA00022705"/>
    </source>
</evidence>
<reference evidence="14 15" key="1">
    <citation type="submission" date="2015-03" db="EMBL/GenBank/DDBJ databases">
        <title>Genome sequence of Mycoplasma meleagridis strain ATCC 25294.</title>
        <authorList>
            <person name="Yacoub E."/>
            <person name="Blanchard A."/>
            <person name="Sirand-Pugnet P."/>
            <person name="Mardassi B.B.A."/>
        </authorList>
    </citation>
    <scope>NUCLEOTIDE SEQUENCE [LARGE SCALE GENOMIC DNA]</scope>
    <source>
        <strain evidence="14 15">ATCC 25294</strain>
    </source>
</reference>
<keyword evidence="3 12" id="KW-0808">Transferase</keyword>
<evidence type="ECO:0000256" key="4">
    <source>
        <dbReference type="ARBA" id="ARBA00022695"/>
    </source>
</evidence>
<dbReference type="Gene3D" id="3.40.1360.10">
    <property type="match status" value="1"/>
</dbReference>
<evidence type="ECO:0000313" key="15">
    <source>
        <dbReference type="Proteomes" id="UP000033750"/>
    </source>
</evidence>
<dbReference type="SMART" id="SM00493">
    <property type="entry name" value="TOPRIM"/>
    <property type="match status" value="1"/>
</dbReference>
<evidence type="ECO:0000256" key="8">
    <source>
        <dbReference type="ARBA" id="ARBA00022833"/>
    </source>
</evidence>
<evidence type="ECO:0000259" key="13">
    <source>
        <dbReference type="PROSITE" id="PS50880"/>
    </source>
</evidence>
<dbReference type="GO" id="GO:0000428">
    <property type="term" value="C:DNA-directed RNA polymerase complex"/>
    <property type="evidence" value="ECO:0007669"/>
    <property type="project" value="UniProtKB-KW"/>
</dbReference>
<dbReference type="SUPFAM" id="SSF56731">
    <property type="entry name" value="DNA primase core"/>
    <property type="match status" value="1"/>
</dbReference>
<name>A0A0F5H0N6_9BACT</name>
<dbReference type="STRING" id="29561.MM26B8_00220"/>
<evidence type="ECO:0000256" key="6">
    <source>
        <dbReference type="ARBA" id="ARBA00022723"/>
    </source>
</evidence>
<dbReference type="EC" id="2.7.7.101" evidence="12"/>
<comment type="function">
    <text evidence="12">RNA polymerase that catalyzes the synthesis of short RNA molecules used as primers for DNA polymerase during DNA replication.</text>
</comment>
<protein>
    <recommendedName>
        <fullName evidence="12">DNA primase</fullName>
        <ecNumber evidence="12">2.7.7.101</ecNumber>
    </recommendedName>
</protein>
<keyword evidence="7 12" id="KW-0863">Zinc-finger</keyword>
<feature type="domain" description="Toprim" evidence="13">
    <location>
        <begin position="251"/>
        <end position="330"/>
    </location>
</feature>
<dbReference type="InterPro" id="IPR034151">
    <property type="entry name" value="TOPRIM_DnaG_bac"/>
</dbReference>
<dbReference type="InterPro" id="IPR050219">
    <property type="entry name" value="DnaG_primase"/>
</dbReference>
<dbReference type="InterPro" id="IPR030846">
    <property type="entry name" value="DnaG_bac"/>
</dbReference>
<sequence length="615" mass="72172">MNVRLGLYQKILEVSDIVETISEFLSLNKKGRNYNAICPFHSDTSPSLSISPEKQIFKCFSCNTSGNSITFVEKYKKISTTEAMKYLANKHNIDVSLLEEENISYYSERQQEEISFLERVNNFFKIELIKEQFDTKIYNFLLARKLNKDILDKFDIGFAREKNFEIVFKNDILENDDILYKTSLKNDSDNFTFNNRITFAIRNEHGDVIGFSGRVLDDSKPKYVNSAESSVFQKSRILYNISNALSNDINDELIICEGFFDVIALYKAGIKNAVALMGTTLSKNHLSLVKNKSIVLFLDGDEAGINATLKNAYFLHKNGLKVKIVNNESQEDPDEILNTRGEEYLQKLVEQASNLLDYLYDFLIKKYNLKTNGSNNFDKVEKFALELKEYLKYASKNEADFYREKIHKEFNYLLEPFLIENNNSSNSFEIEENIFLENQNPIDLAIENNIDWIDKLFILIIMYPNLKDIFIRDIVSKTSKILFNFNHLKNKEFKEEFFYFIKNSSLEEFNLDRNNFLEFYSDEKSLDFIREVRYVLNKYVDSDKLNNELISLYDQTLQRALELNDKTVNYETVNSVSRKIRNQEKKIIGKMFFKKISIQRNSRYERKVNNNAEKK</sequence>
<dbReference type="PANTHER" id="PTHR30313">
    <property type="entry name" value="DNA PRIMASE"/>
    <property type="match status" value="1"/>
</dbReference>
<dbReference type="Pfam" id="PF01807">
    <property type="entry name" value="Zn_ribbon_DnaG"/>
    <property type="match status" value="1"/>
</dbReference>
<dbReference type="PANTHER" id="PTHR30313:SF2">
    <property type="entry name" value="DNA PRIMASE"/>
    <property type="match status" value="1"/>
</dbReference>
<dbReference type="RefSeq" id="WP_052717017.1">
    <property type="nucleotide sequence ID" value="NZ_JZXN01000016.1"/>
</dbReference>
<comment type="catalytic activity">
    <reaction evidence="12">
        <text>ssDNA + n NTP = ssDNA/pppN(pN)n-1 hybrid + (n-1) diphosphate.</text>
        <dbReference type="EC" id="2.7.7.101"/>
    </reaction>
</comment>
<dbReference type="GO" id="GO:0006269">
    <property type="term" value="P:DNA replication, synthesis of primer"/>
    <property type="evidence" value="ECO:0007669"/>
    <property type="project" value="UniProtKB-UniRule"/>
</dbReference>
<dbReference type="InterPro" id="IPR002694">
    <property type="entry name" value="Znf_CHC2"/>
</dbReference>
<dbReference type="SMART" id="SM00400">
    <property type="entry name" value="ZnF_CHCC"/>
    <property type="match status" value="1"/>
</dbReference>
<dbReference type="InterPro" id="IPR036977">
    <property type="entry name" value="DNA_primase_Znf_CHC2"/>
</dbReference>
<feature type="zinc finger region" description="CHC2-type" evidence="12">
    <location>
        <begin position="38"/>
        <end position="62"/>
    </location>
</feature>
<keyword evidence="11 12" id="KW-0804">Transcription</keyword>
<dbReference type="FunFam" id="3.90.580.10:FF:000001">
    <property type="entry name" value="DNA primase"/>
    <property type="match status" value="1"/>
</dbReference>
<dbReference type="EMBL" id="JZXN01000016">
    <property type="protein sequence ID" value="KKB26844.1"/>
    <property type="molecule type" value="Genomic_DNA"/>
</dbReference>
<comment type="similarity">
    <text evidence="12">Belongs to the DnaG primase family.</text>
</comment>
<dbReference type="AlphaFoldDB" id="A0A0F5H0N6"/>
<keyword evidence="10 12" id="KW-0238">DNA-binding</keyword>
<evidence type="ECO:0000256" key="2">
    <source>
        <dbReference type="ARBA" id="ARBA00022515"/>
    </source>
</evidence>
<keyword evidence="6 12" id="KW-0479">Metal-binding</keyword>
<comment type="cofactor">
    <cofactor evidence="12">
        <name>Zn(2+)</name>
        <dbReference type="ChEBI" id="CHEBI:29105"/>
    </cofactor>
    <text evidence="12">Binds 1 zinc ion per monomer.</text>
</comment>
<organism evidence="14 15">
    <name type="scientific">Mycoplasmopsis meleagridis ATCC 25294</name>
    <dbReference type="NCBI Taxonomy" id="1264554"/>
    <lineage>
        <taxon>Bacteria</taxon>
        <taxon>Bacillati</taxon>
        <taxon>Mycoplasmatota</taxon>
        <taxon>Mycoplasmoidales</taxon>
        <taxon>Metamycoplasmataceae</taxon>
        <taxon>Mycoplasmopsis</taxon>
    </lineage>
</organism>
<comment type="subunit">
    <text evidence="12">Monomer. Interacts with DnaB.</text>
</comment>
<dbReference type="InterPro" id="IPR006171">
    <property type="entry name" value="TOPRIM_dom"/>
</dbReference>
<dbReference type="Gene3D" id="3.90.980.10">
    <property type="entry name" value="DNA primase, catalytic core, N-terminal domain"/>
    <property type="match status" value="1"/>
</dbReference>
<dbReference type="Gene3D" id="3.90.580.10">
    <property type="entry name" value="Zinc finger, CHC2-type domain"/>
    <property type="match status" value="1"/>
</dbReference>
<comment type="domain">
    <text evidence="12">Contains an N-terminal zinc-binding domain, a central core domain that contains the primase activity, and a C-terminal DnaB-binding domain.</text>
</comment>
<dbReference type="GO" id="GO:0005737">
    <property type="term" value="C:cytoplasm"/>
    <property type="evidence" value="ECO:0007669"/>
    <property type="project" value="TreeGrafter"/>
</dbReference>
<keyword evidence="8 12" id="KW-0862">Zinc</keyword>
<accession>A0A0F5H0N6</accession>
<dbReference type="SUPFAM" id="SSF57783">
    <property type="entry name" value="Zinc beta-ribbon"/>
    <property type="match status" value="1"/>
</dbReference>
<evidence type="ECO:0000256" key="7">
    <source>
        <dbReference type="ARBA" id="ARBA00022771"/>
    </source>
</evidence>
<dbReference type="GO" id="GO:1990077">
    <property type="term" value="C:primosome complex"/>
    <property type="evidence" value="ECO:0007669"/>
    <property type="project" value="UniProtKB-KW"/>
</dbReference>
<evidence type="ECO:0000256" key="3">
    <source>
        <dbReference type="ARBA" id="ARBA00022679"/>
    </source>
</evidence>
<dbReference type="GO" id="GO:0003677">
    <property type="term" value="F:DNA binding"/>
    <property type="evidence" value="ECO:0007669"/>
    <property type="project" value="UniProtKB-KW"/>
</dbReference>
<dbReference type="PATRIC" id="fig|1264554.4.peg.471"/>
<evidence type="ECO:0000256" key="11">
    <source>
        <dbReference type="ARBA" id="ARBA00023163"/>
    </source>
</evidence>
<dbReference type="OrthoDB" id="9803773at2"/>
<keyword evidence="4 12" id="KW-0548">Nucleotidyltransferase</keyword>